<evidence type="ECO:0000313" key="7">
    <source>
        <dbReference type="Proteomes" id="UP000192980"/>
    </source>
</evidence>
<dbReference type="STRING" id="561061.SAMN05660862_1268"/>
<dbReference type="OrthoDB" id="977385at2"/>
<reference evidence="6 7" key="1">
    <citation type="submission" date="2017-04" db="EMBL/GenBank/DDBJ databases">
        <authorList>
            <person name="Afonso C.L."/>
            <person name="Miller P.J."/>
            <person name="Scott M.A."/>
            <person name="Spackman E."/>
            <person name="Goraichik I."/>
            <person name="Dimitrov K.M."/>
            <person name="Suarez D.L."/>
            <person name="Swayne D.E."/>
        </authorList>
    </citation>
    <scope>NUCLEOTIDE SEQUENCE [LARGE SCALE GENOMIC DNA]</scope>
    <source>
        <strain evidence="6 7">DSM 22418</strain>
    </source>
</reference>
<dbReference type="AlphaFoldDB" id="A0A1X7J1M7"/>
<dbReference type="GO" id="GO:0005886">
    <property type="term" value="C:plasma membrane"/>
    <property type="evidence" value="ECO:0007669"/>
    <property type="project" value="UniProtKB-SubCell"/>
</dbReference>
<accession>A0A1X7J1M7</accession>
<comment type="subcellular location">
    <subcellularLocation>
        <location evidence="1">Cell membrane</location>
        <topology evidence="1">Multi-pass membrane protein</topology>
    </subcellularLocation>
</comment>
<name>A0A1X7J1M7_9SPHI</name>
<gene>
    <name evidence="6" type="ORF">SAMN05660862_1268</name>
</gene>
<evidence type="ECO:0000313" key="6">
    <source>
        <dbReference type="EMBL" id="SMG20667.1"/>
    </source>
</evidence>
<evidence type="ECO:0000256" key="2">
    <source>
        <dbReference type="ARBA" id="ARBA00022475"/>
    </source>
</evidence>
<dbReference type="PANTHER" id="PTHR30213">
    <property type="entry name" value="INNER MEMBRANE PROTEIN YHJD"/>
    <property type="match status" value="1"/>
</dbReference>
<sequence length="327" mass="37366">MQKKLHDTLLQFKYYDRFIEWTKVTVVPGFGSLPLYTVFSFFFQEISRDSIVNKASSLAYNFMLALFPGILFLFTLIPYIPINNFQQKLLDLLQVALPHNAYDFLQTTLEDIIKNQNSGLLSIGFLLATFFATNGMTTLMFAFNKAALAKEKRSWLKKRGTALALSFGIVLALVIGITIFTVTGFVINYLKTHIDYDLAWFWRFIIGLSRWVVLFSIYFFTVSMLYKFAPSDSKKWKFLNAGASLATILAILTFTGFTFYINNFGAYNKLYGSIGTLIVVMIWMYLNSLILLIGFELNAAIALSKQSVKIVKPRTYNAFKQENTPKD</sequence>
<dbReference type="NCBIfam" id="TIGR00765">
    <property type="entry name" value="yihY_not_rbn"/>
    <property type="match status" value="1"/>
</dbReference>
<keyword evidence="7" id="KW-1185">Reference proteome</keyword>
<keyword evidence="5" id="KW-0472">Membrane</keyword>
<dbReference type="RefSeq" id="WP_085472133.1">
    <property type="nucleotide sequence ID" value="NZ_CP038029.1"/>
</dbReference>
<dbReference type="InterPro" id="IPR017039">
    <property type="entry name" value="Virul_fac_BrkB"/>
</dbReference>
<organism evidence="6 7">
    <name type="scientific">Sphingobacterium psychroaquaticum</name>
    <dbReference type="NCBI Taxonomy" id="561061"/>
    <lineage>
        <taxon>Bacteria</taxon>
        <taxon>Pseudomonadati</taxon>
        <taxon>Bacteroidota</taxon>
        <taxon>Sphingobacteriia</taxon>
        <taxon>Sphingobacteriales</taxon>
        <taxon>Sphingobacteriaceae</taxon>
        <taxon>Sphingobacterium</taxon>
    </lineage>
</organism>
<dbReference type="PANTHER" id="PTHR30213:SF0">
    <property type="entry name" value="UPF0761 MEMBRANE PROTEIN YIHY"/>
    <property type="match status" value="1"/>
</dbReference>
<evidence type="ECO:0000256" key="3">
    <source>
        <dbReference type="ARBA" id="ARBA00022692"/>
    </source>
</evidence>
<protein>
    <submittedName>
        <fullName evidence="6">Membrane protein</fullName>
    </submittedName>
</protein>
<evidence type="ECO:0000256" key="5">
    <source>
        <dbReference type="ARBA" id="ARBA00023136"/>
    </source>
</evidence>
<keyword evidence="2" id="KW-1003">Cell membrane</keyword>
<keyword evidence="4" id="KW-1133">Transmembrane helix</keyword>
<evidence type="ECO:0000256" key="4">
    <source>
        <dbReference type="ARBA" id="ARBA00022989"/>
    </source>
</evidence>
<keyword evidence="3" id="KW-0812">Transmembrane</keyword>
<dbReference type="PIRSF" id="PIRSF035875">
    <property type="entry name" value="RNase_BN"/>
    <property type="match status" value="1"/>
</dbReference>
<dbReference type="Pfam" id="PF03631">
    <property type="entry name" value="Virul_fac_BrkB"/>
    <property type="match status" value="1"/>
</dbReference>
<dbReference type="Proteomes" id="UP000192980">
    <property type="component" value="Unassembled WGS sequence"/>
</dbReference>
<proteinExistence type="predicted"/>
<evidence type="ECO:0000256" key="1">
    <source>
        <dbReference type="ARBA" id="ARBA00004651"/>
    </source>
</evidence>
<dbReference type="EMBL" id="FXAU01000002">
    <property type="protein sequence ID" value="SMG20667.1"/>
    <property type="molecule type" value="Genomic_DNA"/>
</dbReference>